<dbReference type="EMBL" id="JNBR01000137">
    <property type="protein sequence ID" value="OQR96623.1"/>
    <property type="molecule type" value="Genomic_DNA"/>
</dbReference>
<evidence type="ECO:0000256" key="1">
    <source>
        <dbReference type="ARBA" id="ARBA00022737"/>
    </source>
</evidence>
<feature type="domain" description="CBS" evidence="5">
    <location>
        <begin position="110"/>
        <end position="168"/>
    </location>
</feature>
<keyword evidence="7" id="KW-1185">Reference proteome</keyword>
<keyword evidence="4" id="KW-0472">Membrane</keyword>
<proteinExistence type="predicted"/>
<keyword evidence="1" id="KW-0677">Repeat</keyword>
<reference evidence="6 7" key="1">
    <citation type="journal article" date="2014" name="Genome Biol. Evol.">
        <title>The secreted proteins of Achlya hypogyna and Thraustotheca clavata identify the ancestral oomycete secretome and reveal gene acquisitions by horizontal gene transfer.</title>
        <authorList>
            <person name="Misner I."/>
            <person name="Blouin N."/>
            <person name="Leonard G."/>
            <person name="Richards T.A."/>
            <person name="Lane C.E."/>
        </authorList>
    </citation>
    <scope>NUCLEOTIDE SEQUENCE [LARGE SCALE GENOMIC DNA]</scope>
    <source>
        <strain evidence="6 7">ATCC 48635</strain>
    </source>
</reference>
<keyword evidence="2" id="KW-0129">CBS domain</keyword>
<keyword evidence="4" id="KW-1133">Transmembrane helix</keyword>
<dbReference type="OrthoDB" id="418595at2759"/>
<feature type="compositionally biased region" description="Basic and acidic residues" evidence="3">
    <location>
        <begin position="34"/>
        <end position="52"/>
    </location>
</feature>
<evidence type="ECO:0000313" key="7">
    <source>
        <dbReference type="Proteomes" id="UP000243579"/>
    </source>
</evidence>
<dbReference type="SUPFAM" id="SSF54631">
    <property type="entry name" value="CBS-domain pair"/>
    <property type="match status" value="2"/>
</dbReference>
<dbReference type="PANTHER" id="PTHR48108:SF26">
    <property type="entry name" value="CBS DOMAIN-CONTAINING PROTEIN DDB_G0289609"/>
    <property type="match status" value="1"/>
</dbReference>
<feature type="region of interest" description="Disordered" evidence="3">
    <location>
        <begin position="1"/>
        <end position="109"/>
    </location>
</feature>
<feature type="domain" description="CBS" evidence="5">
    <location>
        <begin position="283"/>
        <end position="345"/>
    </location>
</feature>
<feature type="compositionally biased region" description="Basic and acidic residues" evidence="3">
    <location>
        <begin position="59"/>
        <end position="70"/>
    </location>
</feature>
<dbReference type="SUPFAM" id="SSF54277">
    <property type="entry name" value="CAD &amp; PB1 domains"/>
    <property type="match status" value="1"/>
</dbReference>
<evidence type="ECO:0000313" key="6">
    <source>
        <dbReference type="EMBL" id="OQR96623.1"/>
    </source>
</evidence>
<evidence type="ECO:0000259" key="5">
    <source>
        <dbReference type="PROSITE" id="PS51371"/>
    </source>
</evidence>
<comment type="caution">
    <text evidence="6">The sequence shown here is derived from an EMBL/GenBank/DDBJ whole genome shotgun (WGS) entry which is preliminary data.</text>
</comment>
<dbReference type="PANTHER" id="PTHR48108">
    <property type="entry name" value="CBS DOMAIN-CONTAINING PROTEIN CBSX2, CHLOROPLASTIC"/>
    <property type="match status" value="1"/>
</dbReference>
<name>A0A1V9ZF60_ACHHY</name>
<keyword evidence="4" id="KW-0812">Transmembrane</keyword>
<dbReference type="AlphaFoldDB" id="A0A1V9ZF60"/>
<feature type="transmembrane region" description="Helical" evidence="4">
    <location>
        <begin position="594"/>
        <end position="612"/>
    </location>
</feature>
<feature type="domain" description="CBS" evidence="5">
    <location>
        <begin position="352"/>
        <end position="408"/>
    </location>
</feature>
<dbReference type="InterPro" id="IPR000270">
    <property type="entry name" value="PB1_dom"/>
</dbReference>
<accession>A0A1V9ZF60</accession>
<dbReference type="Pfam" id="PF00564">
    <property type="entry name" value="PB1"/>
    <property type="match status" value="1"/>
</dbReference>
<evidence type="ECO:0000256" key="3">
    <source>
        <dbReference type="SAM" id="MobiDB-lite"/>
    </source>
</evidence>
<organism evidence="6 7">
    <name type="scientific">Achlya hypogyna</name>
    <name type="common">Oomycete</name>
    <name type="synonym">Protoachlya hypogyna</name>
    <dbReference type="NCBI Taxonomy" id="1202772"/>
    <lineage>
        <taxon>Eukaryota</taxon>
        <taxon>Sar</taxon>
        <taxon>Stramenopiles</taxon>
        <taxon>Oomycota</taxon>
        <taxon>Saprolegniomycetes</taxon>
        <taxon>Saprolegniales</taxon>
        <taxon>Achlyaceae</taxon>
        <taxon>Achlya</taxon>
    </lineage>
</organism>
<dbReference type="SMART" id="SM00116">
    <property type="entry name" value="CBS"/>
    <property type="match status" value="4"/>
</dbReference>
<dbReference type="PROSITE" id="PS51371">
    <property type="entry name" value="CBS"/>
    <property type="match status" value="3"/>
</dbReference>
<dbReference type="InterPro" id="IPR051462">
    <property type="entry name" value="CBS_domain-containing"/>
</dbReference>
<dbReference type="Proteomes" id="UP000243579">
    <property type="component" value="Unassembled WGS sequence"/>
</dbReference>
<dbReference type="Pfam" id="PF00571">
    <property type="entry name" value="CBS"/>
    <property type="match status" value="4"/>
</dbReference>
<dbReference type="Gene3D" id="3.10.580.10">
    <property type="entry name" value="CBS-domain"/>
    <property type="match status" value="2"/>
</dbReference>
<dbReference type="InterPro" id="IPR000644">
    <property type="entry name" value="CBS_dom"/>
</dbReference>
<protein>
    <submittedName>
        <fullName evidence="6">Myosin-like protein</fullName>
    </submittedName>
</protein>
<evidence type="ECO:0000256" key="4">
    <source>
        <dbReference type="SAM" id="Phobius"/>
    </source>
</evidence>
<dbReference type="STRING" id="1202772.A0A1V9ZF60"/>
<sequence>MNTTSTRPKDRFTTVFSTKTARREKCEALQGSRESAKSHQDSGEIEVARGLDLELDLMQDSREESSEVEGKIGTPSPTPVRKRSRRSSRKGSMDKDASGRPTMSASVRRLRPSKALLQLETASVAECVQAMVEHRTEATLVTDATGTLTGILTDKDIALRVVAMGLDPDTTLAVDVMTPNPLCVSPRACAIEALEQMISGQFRHLPVADNGNGILDIAKCLYDAIAKIEQAYMASSNQFTATLQQVRQIRTHHAHLDANMSGNEASLFEKMRETLFLPTLSSIIDGSVDVPEISDDATTRQASLLMLQKNSSAVMVLRPNGEMVGILTTKDLMRRVLAVGKNPATCLVRDAMTGNPDWARLDTTILDALHLMHDGKFLHLPVLNDDGAVVGLADVLQVTCSVVHQMGSFQKQHTASVNPVWNKFWNSMLNPPSPPAPATVATVTPAAAPTAPPAVAFAPEPPIPIEAEFVYKITDQLGNTHRFTASAASLTALKATVAARLGAETGNLFYVDEEADTVLLFADTDLEHAVARARARGAAYVRLKVQASASLPDNLGALLDALPVDEATTAARSSGVQSSMMTQSKLERKKRKNMYTIAAIGLGVTSAAVAYLRKKA</sequence>
<dbReference type="InterPro" id="IPR046342">
    <property type="entry name" value="CBS_dom_sf"/>
</dbReference>
<evidence type="ECO:0000256" key="2">
    <source>
        <dbReference type="PROSITE-ProRule" id="PRU00703"/>
    </source>
</evidence>
<gene>
    <name evidence="6" type="ORF">ACHHYP_14451</name>
</gene>
<feature type="compositionally biased region" description="Basic residues" evidence="3">
    <location>
        <begin position="80"/>
        <end position="89"/>
    </location>
</feature>